<reference evidence="2" key="1">
    <citation type="submission" date="2015-12" db="EMBL/GenBank/DDBJ databases">
        <title>Gene expression during late stages of embryo sac development: a critical building block for successful pollen-pistil interactions.</title>
        <authorList>
            <person name="Liu Y."/>
            <person name="Joly V."/>
            <person name="Sabar M."/>
            <person name="Matton D.P."/>
        </authorList>
    </citation>
    <scope>NUCLEOTIDE SEQUENCE</scope>
</reference>
<protein>
    <submittedName>
        <fullName evidence="2">Putative ovule protein</fullName>
    </submittedName>
</protein>
<name>A0A0V0HCQ3_SOLCH</name>
<sequence>MKCLPSKQKIEKQRSKKTSTCSQGCGLAVDNNVGETHGSNHGKDNKQLVTSSNEKEKDKRTLPSSQTP</sequence>
<dbReference type="AlphaFoldDB" id="A0A0V0HCQ3"/>
<organism evidence="2">
    <name type="scientific">Solanum chacoense</name>
    <name type="common">Chaco potato</name>
    <dbReference type="NCBI Taxonomy" id="4108"/>
    <lineage>
        <taxon>Eukaryota</taxon>
        <taxon>Viridiplantae</taxon>
        <taxon>Streptophyta</taxon>
        <taxon>Embryophyta</taxon>
        <taxon>Tracheophyta</taxon>
        <taxon>Spermatophyta</taxon>
        <taxon>Magnoliopsida</taxon>
        <taxon>eudicotyledons</taxon>
        <taxon>Gunneridae</taxon>
        <taxon>Pentapetalae</taxon>
        <taxon>asterids</taxon>
        <taxon>lamiids</taxon>
        <taxon>Solanales</taxon>
        <taxon>Solanaceae</taxon>
        <taxon>Solanoideae</taxon>
        <taxon>Solaneae</taxon>
        <taxon>Solanum</taxon>
    </lineage>
</organism>
<proteinExistence type="predicted"/>
<dbReference type="EMBL" id="GEDG01022240">
    <property type="protein sequence ID" value="JAP17664.1"/>
    <property type="molecule type" value="Transcribed_RNA"/>
</dbReference>
<feature type="region of interest" description="Disordered" evidence="1">
    <location>
        <begin position="1"/>
        <end position="68"/>
    </location>
</feature>
<dbReference type="EMBL" id="GEDG01021099">
    <property type="protein sequence ID" value="JAP18584.1"/>
    <property type="molecule type" value="Transcribed_RNA"/>
</dbReference>
<evidence type="ECO:0000313" key="2">
    <source>
        <dbReference type="EMBL" id="JAP17664.1"/>
    </source>
</evidence>
<accession>A0A0V0HCQ3</accession>
<evidence type="ECO:0000256" key="1">
    <source>
        <dbReference type="SAM" id="MobiDB-lite"/>
    </source>
</evidence>